<dbReference type="PANTHER" id="PTHR34183">
    <property type="entry name" value="ENDOLYTIC PEPTIDOGLYCAN TRANSGLYCOSYLASE RLPA"/>
    <property type="match status" value="1"/>
</dbReference>
<dbReference type="EC" id="4.2.2.-" evidence="4"/>
<dbReference type="InterPro" id="IPR034718">
    <property type="entry name" value="RlpA"/>
</dbReference>
<dbReference type="PROSITE" id="PS51257">
    <property type="entry name" value="PROKAR_LIPOPROTEIN"/>
    <property type="match status" value="1"/>
</dbReference>
<keyword evidence="4" id="KW-0472">Membrane</keyword>
<dbReference type="InterPro" id="IPR012997">
    <property type="entry name" value="RplA"/>
</dbReference>
<dbReference type="SUPFAM" id="SSF50685">
    <property type="entry name" value="Barwin-like endoglucanases"/>
    <property type="match status" value="1"/>
</dbReference>
<dbReference type="AlphaFoldDB" id="A0A831RNX5"/>
<feature type="domain" description="SPOR" evidence="7">
    <location>
        <begin position="192"/>
        <end position="272"/>
    </location>
</feature>
<dbReference type="GO" id="GO:0005886">
    <property type="term" value="C:plasma membrane"/>
    <property type="evidence" value="ECO:0007669"/>
    <property type="project" value="UniProtKB-SubCell"/>
</dbReference>
<dbReference type="PANTHER" id="PTHR34183:SF1">
    <property type="entry name" value="ENDOLYTIC PEPTIDOGLYCAN TRANSGLYCOSYLASE RLPA"/>
    <property type="match status" value="1"/>
</dbReference>
<reference evidence="8" key="1">
    <citation type="journal article" date="2020" name="mSystems">
        <title>Genome- and Community-Level Interaction Insights into Carbon Utilization and Element Cycling Functions of Hydrothermarchaeota in Hydrothermal Sediment.</title>
        <authorList>
            <person name="Zhou Z."/>
            <person name="Liu Y."/>
            <person name="Xu W."/>
            <person name="Pan J."/>
            <person name="Luo Z.H."/>
            <person name="Li M."/>
        </authorList>
    </citation>
    <scope>NUCLEOTIDE SEQUENCE [LARGE SCALE GENOMIC DNA]</scope>
    <source>
        <strain evidence="8">HyVt-443</strain>
    </source>
</reference>
<feature type="signal peptide" evidence="6">
    <location>
        <begin position="1"/>
        <end position="23"/>
    </location>
</feature>
<dbReference type="Proteomes" id="UP000886251">
    <property type="component" value="Unassembled WGS sequence"/>
</dbReference>
<organism evidence="8 9">
    <name type="scientific">Sedimenticola thiotaurini</name>
    <dbReference type="NCBI Taxonomy" id="1543721"/>
    <lineage>
        <taxon>Bacteria</taxon>
        <taxon>Pseudomonadati</taxon>
        <taxon>Pseudomonadota</taxon>
        <taxon>Gammaproteobacteria</taxon>
        <taxon>Chromatiales</taxon>
        <taxon>Sedimenticolaceae</taxon>
        <taxon>Sedimenticola</taxon>
    </lineage>
</organism>
<keyword evidence="4" id="KW-0564">Palmitate</keyword>
<keyword evidence="4" id="KW-0449">Lipoprotein</keyword>
<dbReference type="GO" id="GO:0042834">
    <property type="term" value="F:peptidoglycan binding"/>
    <property type="evidence" value="ECO:0007669"/>
    <property type="project" value="InterPro"/>
</dbReference>
<evidence type="ECO:0000256" key="3">
    <source>
        <dbReference type="ARBA" id="ARBA00023316"/>
    </source>
</evidence>
<evidence type="ECO:0000256" key="5">
    <source>
        <dbReference type="RuleBase" id="RU003495"/>
    </source>
</evidence>
<dbReference type="Pfam" id="PF05036">
    <property type="entry name" value="SPOR"/>
    <property type="match status" value="1"/>
</dbReference>
<dbReference type="GO" id="GO:0009279">
    <property type="term" value="C:cell outer membrane"/>
    <property type="evidence" value="ECO:0007669"/>
    <property type="project" value="TreeGrafter"/>
</dbReference>
<dbReference type="InterPro" id="IPR007730">
    <property type="entry name" value="SPOR-like_dom"/>
</dbReference>
<dbReference type="PROSITE" id="PS51724">
    <property type="entry name" value="SPOR"/>
    <property type="match status" value="1"/>
</dbReference>
<keyword evidence="1 6" id="KW-0732">Signal</keyword>
<dbReference type="FunFam" id="2.40.40.10:FF:000003">
    <property type="entry name" value="Endolytic peptidoglycan transglycosylase RlpA"/>
    <property type="match status" value="1"/>
</dbReference>
<accession>A0A831RNX5</accession>
<feature type="chain" id="PRO_5033172201" description="Endolytic peptidoglycan transglycosylase RlpA" evidence="6">
    <location>
        <begin position="24"/>
        <end position="272"/>
    </location>
</feature>
<dbReference type="Pfam" id="PF03330">
    <property type="entry name" value="DPBB_1"/>
    <property type="match status" value="1"/>
</dbReference>
<dbReference type="Gene3D" id="2.40.40.10">
    <property type="entry name" value="RlpA-like domain"/>
    <property type="match status" value="1"/>
</dbReference>
<comment type="caution">
    <text evidence="8">The sequence shown here is derived from an EMBL/GenBank/DDBJ whole genome shotgun (WGS) entry which is preliminary data.</text>
</comment>
<comment type="similarity">
    <text evidence="4 5">Belongs to the RlpA family.</text>
</comment>
<evidence type="ECO:0000256" key="1">
    <source>
        <dbReference type="ARBA" id="ARBA00022729"/>
    </source>
</evidence>
<protein>
    <recommendedName>
        <fullName evidence="4">Endolytic peptidoglycan transglycosylase RlpA</fullName>
        <ecNumber evidence="4">4.2.2.-</ecNumber>
    </recommendedName>
</protein>
<keyword evidence="4" id="KW-1003">Cell membrane</keyword>
<evidence type="ECO:0000256" key="4">
    <source>
        <dbReference type="HAMAP-Rule" id="MF_02071"/>
    </source>
</evidence>
<name>A0A831RNX5_9GAMM</name>
<dbReference type="InterPro" id="IPR009009">
    <property type="entry name" value="RlpA-like_DPBB"/>
</dbReference>
<evidence type="ECO:0000256" key="6">
    <source>
        <dbReference type="SAM" id="SignalP"/>
    </source>
</evidence>
<dbReference type="InterPro" id="IPR036908">
    <property type="entry name" value="RlpA-like_sf"/>
</dbReference>
<dbReference type="Gene3D" id="3.30.70.1070">
    <property type="entry name" value="Sporulation related repeat"/>
    <property type="match status" value="1"/>
</dbReference>
<evidence type="ECO:0000313" key="8">
    <source>
        <dbReference type="EMBL" id="HEB96420.1"/>
    </source>
</evidence>
<comment type="function">
    <text evidence="4">Lytic transglycosylase with a strong preference for naked glycan strands that lack stem peptides.</text>
</comment>
<dbReference type="NCBIfam" id="TIGR00413">
    <property type="entry name" value="rlpA"/>
    <property type="match status" value="1"/>
</dbReference>
<dbReference type="SUPFAM" id="SSF110997">
    <property type="entry name" value="Sporulation related repeat"/>
    <property type="match status" value="1"/>
</dbReference>
<dbReference type="InterPro" id="IPR036680">
    <property type="entry name" value="SPOR-like_sf"/>
</dbReference>
<keyword evidence="3 4" id="KW-0961">Cell wall biogenesis/degradation</keyword>
<proteinExistence type="inferred from homology"/>
<evidence type="ECO:0000259" key="7">
    <source>
        <dbReference type="PROSITE" id="PS51724"/>
    </source>
</evidence>
<dbReference type="GO" id="GO:0000270">
    <property type="term" value="P:peptidoglycan metabolic process"/>
    <property type="evidence" value="ECO:0007669"/>
    <property type="project" value="UniProtKB-UniRule"/>
</dbReference>
<keyword evidence="2 4" id="KW-0456">Lyase</keyword>
<dbReference type="HAMAP" id="MF_02071">
    <property type="entry name" value="RlpA"/>
    <property type="match status" value="1"/>
</dbReference>
<comment type="subcellular location">
    <subcellularLocation>
        <location evidence="4">Cell membrane</location>
        <topology evidence="4">Lipid-anchor</topology>
    </subcellularLocation>
</comment>
<evidence type="ECO:0000313" key="9">
    <source>
        <dbReference type="Proteomes" id="UP000886251"/>
    </source>
</evidence>
<dbReference type="CDD" id="cd22268">
    <property type="entry name" value="DPBB_RlpA-like"/>
    <property type="match status" value="1"/>
</dbReference>
<dbReference type="EMBL" id="DRKP01000095">
    <property type="protein sequence ID" value="HEB96420.1"/>
    <property type="molecule type" value="Genomic_DNA"/>
</dbReference>
<gene>
    <name evidence="4" type="primary">rlpA</name>
    <name evidence="8" type="ORF">ENI96_08310</name>
</gene>
<dbReference type="GO" id="GO:0008932">
    <property type="term" value="F:lytic endotransglycosylase activity"/>
    <property type="evidence" value="ECO:0007669"/>
    <property type="project" value="UniProtKB-UniRule"/>
</dbReference>
<sequence length="272" mass="30256">MRIHPHPAIPALLALLLLAGCSAPPRMPGGADGAPARRLDPDRIADAVPRDEPRSRYGNPASYQVLGKRYRVMKQSRGYVERGIASWYGTKFHGRRTSSGEPYDMYAMTAAHKTLPLPTYVEVRNLDNGRSAIVKVNDRGPFHPNRIIDLSYAAATKLGILGKGTGLVEIRAIDPRRPQAPRAAAVKQAAERETPPRMYIQAGAFSIEDNARRRMRRLLESLQTPVRLQMVERDGRSIYRVRIGPVADVEQADRITERLARIGVTNSHVVIE</sequence>
<dbReference type="GO" id="GO:0071555">
    <property type="term" value="P:cell wall organization"/>
    <property type="evidence" value="ECO:0007669"/>
    <property type="project" value="UniProtKB-KW"/>
</dbReference>
<evidence type="ECO:0000256" key="2">
    <source>
        <dbReference type="ARBA" id="ARBA00023239"/>
    </source>
</evidence>